<dbReference type="OrthoDB" id="9804313at2"/>
<reference evidence="3 4" key="1">
    <citation type="submission" date="2017-03" db="EMBL/GenBank/DDBJ databases">
        <authorList>
            <person name="Afonso C.L."/>
            <person name="Miller P.J."/>
            <person name="Scott M.A."/>
            <person name="Spackman E."/>
            <person name="Goraichik I."/>
            <person name="Dimitrov K.M."/>
            <person name="Suarez D.L."/>
            <person name="Swayne D.E."/>
        </authorList>
    </citation>
    <scope>NUCLEOTIDE SEQUENCE [LARGE SCALE GENOMIC DNA]</scope>
    <source>
        <strain evidence="3">SB41UT1</strain>
    </source>
</reference>
<feature type="active site" evidence="2">
    <location>
        <position position="134"/>
    </location>
</feature>
<organism evidence="3 4">
    <name type="scientific">Parendozoicomonas haliclonae</name>
    <dbReference type="NCBI Taxonomy" id="1960125"/>
    <lineage>
        <taxon>Bacteria</taxon>
        <taxon>Pseudomonadati</taxon>
        <taxon>Pseudomonadota</taxon>
        <taxon>Gammaproteobacteria</taxon>
        <taxon>Oceanospirillales</taxon>
        <taxon>Endozoicomonadaceae</taxon>
        <taxon>Parendozoicomonas</taxon>
    </lineage>
</organism>
<dbReference type="InterPro" id="IPR036821">
    <property type="entry name" value="Peptide_deformylase_sf"/>
</dbReference>
<dbReference type="NCBIfam" id="NF001159">
    <property type="entry name" value="PRK00150.1-3"/>
    <property type="match status" value="1"/>
</dbReference>
<dbReference type="InterPro" id="IPR023635">
    <property type="entry name" value="Peptide_deformylase"/>
</dbReference>
<protein>
    <recommendedName>
        <fullName evidence="2">Peptide deformylase</fullName>
        <shortName evidence="2">PDF</shortName>
        <ecNumber evidence="2">3.5.1.88</ecNumber>
    </recommendedName>
    <alternativeName>
        <fullName evidence="2">Polypeptide deformylase</fullName>
    </alternativeName>
</protein>
<comment type="function">
    <text evidence="2">Removes the formyl group from the N-terminal Met of newly synthesized proteins. Requires at least a dipeptide for an efficient rate of reaction. N-terminal L-methionine is a prerequisite for activity but the enzyme has broad specificity at other positions.</text>
</comment>
<feature type="binding site" evidence="2">
    <location>
        <position position="133"/>
    </location>
    <ligand>
        <name>Fe cation</name>
        <dbReference type="ChEBI" id="CHEBI:24875"/>
    </ligand>
</feature>
<dbReference type="PIRSF" id="PIRSF004749">
    <property type="entry name" value="Pep_def"/>
    <property type="match status" value="1"/>
</dbReference>
<evidence type="ECO:0000256" key="2">
    <source>
        <dbReference type="HAMAP-Rule" id="MF_00163"/>
    </source>
</evidence>
<gene>
    <name evidence="3" type="primary">def_1</name>
    <name evidence="2" type="synonym">def</name>
    <name evidence="3" type="ORF">EHSB41UT_00097</name>
</gene>
<keyword evidence="2" id="KW-0479">Metal-binding</keyword>
<proteinExistence type="inferred from homology"/>
<dbReference type="Proteomes" id="UP000196573">
    <property type="component" value="Unassembled WGS sequence"/>
</dbReference>
<dbReference type="GO" id="GO:0042586">
    <property type="term" value="F:peptide deformylase activity"/>
    <property type="evidence" value="ECO:0007669"/>
    <property type="project" value="UniProtKB-UniRule"/>
</dbReference>
<dbReference type="SUPFAM" id="SSF56420">
    <property type="entry name" value="Peptide deformylase"/>
    <property type="match status" value="1"/>
</dbReference>
<dbReference type="HAMAP" id="MF_00163">
    <property type="entry name" value="Pep_deformylase"/>
    <property type="match status" value="1"/>
</dbReference>
<dbReference type="NCBIfam" id="TIGR00079">
    <property type="entry name" value="pept_deformyl"/>
    <property type="match status" value="1"/>
</dbReference>
<feature type="binding site" evidence="2">
    <location>
        <position position="137"/>
    </location>
    <ligand>
        <name>Fe cation</name>
        <dbReference type="ChEBI" id="CHEBI:24875"/>
    </ligand>
</feature>
<dbReference type="PRINTS" id="PR01576">
    <property type="entry name" value="PDEFORMYLASE"/>
</dbReference>
<accession>A0A1X7AG41</accession>
<dbReference type="EC" id="3.5.1.88" evidence="2"/>
<comment type="catalytic activity">
    <reaction evidence="2">
        <text>N-terminal N-formyl-L-methionyl-[peptide] + H2O = N-terminal L-methionyl-[peptide] + formate</text>
        <dbReference type="Rhea" id="RHEA:24420"/>
        <dbReference type="Rhea" id="RHEA-COMP:10639"/>
        <dbReference type="Rhea" id="RHEA-COMP:10640"/>
        <dbReference type="ChEBI" id="CHEBI:15377"/>
        <dbReference type="ChEBI" id="CHEBI:15740"/>
        <dbReference type="ChEBI" id="CHEBI:49298"/>
        <dbReference type="ChEBI" id="CHEBI:64731"/>
        <dbReference type="EC" id="3.5.1.88"/>
    </reaction>
</comment>
<dbReference type="EMBL" id="FWPT01000001">
    <property type="protein sequence ID" value="SMA32047.1"/>
    <property type="molecule type" value="Genomic_DNA"/>
</dbReference>
<dbReference type="CDD" id="cd00487">
    <property type="entry name" value="Pep_deformylase"/>
    <property type="match status" value="1"/>
</dbReference>
<evidence type="ECO:0000313" key="3">
    <source>
        <dbReference type="EMBL" id="SMA32047.1"/>
    </source>
</evidence>
<comment type="cofactor">
    <cofactor evidence="2">
        <name>Fe(2+)</name>
        <dbReference type="ChEBI" id="CHEBI:29033"/>
    </cofactor>
    <text evidence="2">Binds 1 Fe(2+) ion.</text>
</comment>
<keyword evidence="2 3" id="KW-0378">Hydrolase</keyword>
<dbReference type="GO" id="GO:0006412">
    <property type="term" value="P:translation"/>
    <property type="evidence" value="ECO:0007669"/>
    <property type="project" value="UniProtKB-UniRule"/>
</dbReference>
<keyword evidence="4" id="KW-1185">Reference proteome</keyword>
<evidence type="ECO:0000313" key="4">
    <source>
        <dbReference type="Proteomes" id="UP000196573"/>
    </source>
</evidence>
<dbReference type="PANTHER" id="PTHR10458:SF22">
    <property type="entry name" value="PEPTIDE DEFORMYLASE"/>
    <property type="match status" value="1"/>
</dbReference>
<name>A0A1X7AG41_9GAMM</name>
<comment type="similarity">
    <text evidence="1 2">Belongs to the polypeptide deformylase family.</text>
</comment>
<keyword evidence="2" id="KW-0408">Iron</keyword>
<dbReference type="Gene3D" id="3.90.45.10">
    <property type="entry name" value="Peptide deformylase"/>
    <property type="match status" value="1"/>
</dbReference>
<dbReference type="RefSeq" id="WP_087105842.1">
    <property type="nucleotide sequence ID" value="NZ_CBCSCN010000012.1"/>
</dbReference>
<feature type="binding site" evidence="2">
    <location>
        <position position="91"/>
    </location>
    <ligand>
        <name>Fe cation</name>
        <dbReference type="ChEBI" id="CHEBI:24875"/>
    </ligand>
</feature>
<dbReference type="GO" id="GO:0046872">
    <property type="term" value="F:metal ion binding"/>
    <property type="evidence" value="ECO:0007669"/>
    <property type="project" value="UniProtKB-KW"/>
</dbReference>
<dbReference type="AlphaFoldDB" id="A0A1X7AG41"/>
<sequence length="169" mass="18680">MAERAMVYEPDSILRKKADPVSDFGDEFQQLVDDMFETMYANKGCGLAAPQIGIGLQVSVIDLGEEPANPFVIVNPEIIERTGIHNMEAGCLSVPGAFAAVERSATVRVKAQDRFGKPFEIGGDGLLAECLQHEIDHLNGVLFIDHLQPVKKQMVQNKSRKFRRKNKLG</sequence>
<dbReference type="Pfam" id="PF01327">
    <property type="entry name" value="Pep_deformylase"/>
    <property type="match status" value="1"/>
</dbReference>
<keyword evidence="2" id="KW-0648">Protein biosynthesis</keyword>
<evidence type="ECO:0000256" key="1">
    <source>
        <dbReference type="ARBA" id="ARBA00010759"/>
    </source>
</evidence>
<dbReference type="PANTHER" id="PTHR10458">
    <property type="entry name" value="PEPTIDE DEFORMYLASE"/>
    <property type="match status" value="1"/>
</dbReference>